<dbReference type="Proteomes" id="UP000053558">
    <property type="component" value="Unassembled WGS sequence"/>
</dbReference>
<evidence type="ECO:0000256" key="5">
    <source>
        <dbReference type="ARBA" id="ARBA00023065"/>
    </source>
</evidence>
<gene>
    <name evidence="7" type="ORF">CONPUDRAFT_150569</name>
</gene>
<comment type="caution">
    <text evidence="7">The sequence shown here is derived from an EMBL/GenBank/DDBJ whole genome shotgun (WGS) entry which is preliminary data.</text>
</comment>
<name>A0A5M3N4M2_CONPW</name>
<dbReference type="KEGG" id="cput:CONPUDRAFT_150569"/>
<evidence type="ECO:0000256" key="4">
    <source>
        <dbReference type="ARBA" id="ARBA00022989"/>
    </source>
</evidence>
<reference evidence="8" key="1">
    <citation type="journal article" date="2012" name="Science">
        <title>The Paleozoic origin of enzymatic lignin decomposition reconstructed from 31 fungal genomes.</title>
        <authorList>
            <person name="Floudas D."/>
            <person name="Binder M."/>
            <person name="Riley R."/>
            <person name="Barry K."/>
            <person name="Blanchette R.A."/>
            <person name="Henrissat B."/>
            <person name="Martinez A.T."/>
            <person name="Otillar R."/>
            <person name="Spatafora J.W."/>
            <person name="Yadav J.S."/>
            <person name="Aerts A."/>
            <person name="Benoit I."/>
            <person name="Boyd A."/>
            <person name="Carlson A."/>
            <person name="Copeland A."/>
            <person name="Coutinho P.M."/>
            <person name="de Vries R.P."/>
            <person name="Ferreira P."/>
            <person name="Findley K."/>
            <person name="Foster B."/>
            <person name="Gaskell J."/>
            <person name="Glotzer D."/>
            <person name="Gorecki P."/>
            <person name="Heitman J."/>
            <person name="Hesse C."/>
            <person name="Hori C."/>
            <person name="Igarashi K."/>
            <person name="Jurgens J.A."/>
            <person name="Kallen N."/>
            <person name="Kersten P."/>
            <person name="Kohler A."/>
            <person name="Kuees U."/>
            <person name="Kumar T.K.A."/>
            <person name="Kuo A."/>
            <person name="LaButti K."/>
            <person name="Larrondo L.F."/>
            <person name="Lindquist E."/>
            <person name="Ling A."/>
            <person name="Lombard V."/>
            <person name="Lucas S."/>
            <person name="Lundell T."/>
            <person name="Martin R."/>
            <person name="McLaughlin D.J."/>
            <person name="Morgenstern I."/>
            <person name="Morin E."/>
            <person name="Murat C."/>
            <person name="Nagy L.G."/>
            <person name="Nolan M."/>
            <person name="Ohm R.A."/>
            <person name="Patyshakuliyeva A."/>
            <person name="Rokas A."/>
            <person name="Ruiz-Duenas F.J."/>
            <person name="Sabat G."/>
            <person name="Salamov A."/>
            <person name="Samejima M."/>
            <person name="Schmutz J."/>
            <person name="Slot J.C."/>
            <person name="St John F."/>
            <person name="Stenlid J."/>
            <person name="Sun H."/>
            <person name="Sun S."/>
            <person name="Syed K."/>
            <person name="Tsang A."/>
            <person name="Wiebenga A."/>
            <person name="Young D."/>
            <person name="Pisabarro A."/>
            <person name="Eastwood D.C."/>
            <person name="Martin F."/>
            <person name="Cullen D."/>
            <person name="Grigoriev I.V."/>
            <person name="Hibbett D.S."/>
        </authorList>
    </citation>
    <scope>NUCLEOTIDE SEQUENCE [LARGE SCALE GENOMIC DNA]</scope>
    <source>
        <strain evidence="8">RWD-64-598 SS2</strain>
    </source>
</reference>
<dbReference type="GO" id="GO:0016020">
    <property type="term" value="C:membrane"/>
    <property type="evidence" value="ECO:0007669"/>
    <property type="project" value="UniProtKB-SubCell"/>
</dbReference>
<dbReference type="OrthoDB" id="1368at2759"/>
<organism evidence="7 8">
    <name type="scientific">Coniophora puteana (strain RWD-64-598)</name>
    <name type="common">Brown rot fungus</name>
    <dbReference type="NCBI Taxonomy" id="741705"/>
    <lineage>
        <taxon>Eukaryota</taxon>
        <taxon>Fungi</taxon>
        <taxon>Dikarya</taxon>
        <taxon>Basidiomycota</taxon>
        <taxon>Agaricomycotina</taxon>
        <taxon>Agaricomycetes</taxon>
        <taxon>Agaricomycetidae</taxon>
        <taxon>Boletales</taxon>
        <taxon>Coniophorineae</taxon>
        <taxon>Coniophoraceae</taxon>
        <taxon>Coniophora</taxon>
    </lineage>
</organism>
<dbReference type="GeneID" id="19202718"/>
<dbReference type="RefSeq" id="XP_007765159.1">
    <property type="nucleotide sequence ID" value="XM_007766969.1"/>
</dbReference>
<keyword evidence="3" id="KW-0812">Transmembrane</keyword>
<evidence type="ECO:0000256" key="6">
    <source>
        <dbReference type="ARBA" id="ARBA00023136"/>
    </source>
</evidence>
<evidence type="ECO:0000256" key="2">
    <source>
        <dbReference type="ARBA" id="ARBA00022448"/>
    </source>
</evidence>
<evidence type="ECO:0000313" key="8">
    <source>
        <dbReference type="Proteomes" id="UP000053558"/>
    </source>
</evidence>
<evidence type="ECO:0000256" key="3">
    <source>
        <dbReference type="ARBA" id="ARBA00022692"/>
    </source>
</evidence>
<keyword evidence="5" id="KW-0406">Ion transport</keyword>
<evidence type="ECO:0000313" key="7">
    <source>
        <dbReference type="EMBL" id="EIW85785.1"/>
    </source>
</evidence>
<keyword evidence="2" id="KW-0813">Transport</keyword>
<comment type="subcellular location">
    <subcellularLocation>
        <location evidence="1">Membrane</location>
        <topology evidence="1">Multi-pass membrane protein</topology>
    </subcellularLocation>
</comment>
<keyword evidence="6" id="KW-0472">Membrane</keyword>
<accession>A0A5M3N4M2</accession>
<evidence type="ECO:0000256" key="1">
    <source>
        <dbReference type="ARBA" id="ARBA00004141"/>
    </source>
</evidence>
<dbReference type="AlphaFoldDB" id="A0A5M3N4M2"/>
<keyword evidence="4" id="KW-1133">Transmembrane helix</keyword>
<dbReference type="InterPro" id="IPR044669">
    <property type="entry name" value="YneE/VCCN1/2-like"/>
</dbReference>
<dbReference type="Pfam" id="PF25539">
    <property type="entry name" value="Bestrophin_2"/>
    <property type="match status" value="1"/>
</dbReference>
<proteinExistence type="predicted"/>
<protein>
    <submittedName>
        <fullName evidence="7">Uncharacterized protein</fullName>
    </submittedName>
</protein>
<dbReference type="GO" id="GO:0005254">
    <property type="term" value="F:chloride channel activity"/>
    <property type="evidence" value="ECO:0007669"/>
    <property type="project" value="InterPro"/>
</dbReference>
<dbReference type="EMBL" id="JH711574">
    <property type="protein sequence ID" value="EIW85785.1"/>
    <property type="molecule type" value="Genomic_DNA"/>
</dbReference>
<sequence length="199" mass="22400">MSTRGSRRSFTGNHEILPAAEARIETLMSIVPDREFISWTFRTRYRVLLHTLVAAAVTTTSLKTKHWLEIPSVMLTVLGDLVLGFVISYHASSGCDRFWMGRSGWGDVIRTSRPLACVIWFHVPLRHGPNAKTGIEVDGVVVEEEEDEKAAVMMVEKMGALDLVQAYNMPPYRFVILLKHHLLGEVGVYCEGLYQLVRG</sequence>
<keyword evidence="8" id="KW-1185">Reference proteome</keyword>